<gene>
    <name evidence="2" type="ORF">MACJ_000092</name>
</gene>
<evidence type="ECO:0000313" key="3">
    <source>
        <dbReference type="Proteomes" id="UP000244803"/>
    </source>
</evidence>
<feature type="compositionally biased region" description="Basic and acidic residues" evidence="1">
    <location>
        <begin position="1"/>
        <end position="13"/>
    </location>
</feature>
<feature type="region of interest" description="Disordered" evidence="1">
    <location>
        <begin position="1"/>
        <end position="40"/>
    </location>
</feature>
<sequence>MEDKEGEKEKENPDSMPGLMTRGRLQKLQGITNPKPTNRRYLEDEFITPKAKAPMQKPESHPYAKVMGKWVPRPIWPPGQMMRMGNPQKIMPNNQNFIMPQYPQQMTHQMAQQMGQMPPQITHMAMPQPGMAIPPNQMQTQHGMQTLSPKMAQMMPMMMRPGAYVQKTHQHAQPMPKSLRPLPVMPGMQNINPMMYAQMLQRMAQKSPPFMRNAMLRTKMTKTAVSPKSMETFLSDNSTRDEKIDLNQQLREEIKKILYQELDRMNDLCTDSANYEKKMQVSFLSKRELNGFKEGGINNRELEDKKMESGNTFTYVNEEEIVDVLIEGFKGVLEVMWNETKKCHQYSLDETYQNLSTMIKDEDEENNLAKVKKRGKKKSTQELVVERDYSSLKTLFKKRDQIEKLMASYRTASRTSGGNNYFTFSTFNTGPTHNEAENGKEGEEEDVFLKKAMEYADVASNQKSLVNNVTALDFRAALAGDNLLNYLPGVFRETLMEAVSYLHFDLGTPPHMSPKMSKQAPEQDAVLNKVYDTLQSFQNSDTQPKQPQLMPSFPPFVQNFGTFKPDERMKEIMASAASSKRPFNMPPGLPIFPSVQQLPRGVPTGMPPNMPTNLQPNMSPSMPPNMSPGVAPGIPSGMPNLPVGPGKGLQLPPGAKNFSLPPGIMPPQMVMPKMMPPHMANNQYFKK</sequence>
<reference evidence="2" key="1">
    <citation type="submission" date="2022-07" db="EMBL/GenBank/DDBJ databases">
        <title>Evaluation of T. orientalis genome assembly methods using nanopore sequencing and analysis of variation between genomes.</title>
        <authorList>
            <person name="Yam J."/>
            <person name="Micallef M.L."/>
            <person name="Liu M."/>
            <person name="Djordjevic S.P."/>
            <person name="Bogema D.R."/>
            <person name="Jenkins C."/>
        </authorList>
    </citation>
    <scope>NUCLEOTIDE SEQUENCE</scope>
    <source>
        <strain evidence="2">Fish Creek</strain>
    </source>
</reference>
<accession>A0A976M3H5</accession>
<dbReference type="AlphaFoldDB" id="A0A976M3H5"/>
<protein>
    <submittedName>
        <fullName evidence="2">Heat shock protein 70</fullName>
    </submittedName>
</protein>
<proteinExistence type="predicted"/>
<evidence type="ECO:0000256" key="1">
    <source>
        <dbReference type="SAM" id="MobiDB-lite"/>
    </source>
</evidence>
<dbReference type="OrthoDB" id="361722at2759"/>
<keyword evidence="2" id="KW-0346">Stress response</keyword>
<name>A0A976M3H5_THEOR</name>
<evidence type="ECO:0000313" key="2">
    <source>
        <dbReference type="EMBL" id="UKJ87654.2"/>
    </source>
</evidence>
<dbReference type="EMBL" id="CP056065">
    <property type="protein sequence ID" value="UKJ87654.2"/>
    <property type="molecule type" value="Genomic_DNA"/>
</dbReference>
<dbReference type="Proteomes" id="UP000244803">
    <property type="component" value="Chromosome 1"/>
</dbReference>
<organism evidence="2 3">
    <name type="scientific">Theileria orientalis</name>
    <dbReference type="NCBI Taxonomy" id="68886"/>
    <lineage>
        <taxon>Eukaryota</taxon>
        <taxon>Sar</taxon>
        <taxon>Alveolata</taxon>
        <taxon>Apicomplexa</taxon>
        <taxon>Aconoidasida</taxon>
        <taxon>Piroplasmida</taxon>
        <taxon>Theileriidae</taxon>
        <taxon>Theileria</taxon>
    </lineage>
</organism>